<protein>
    <submittedName>
        <fullName evidence="7">Transcriptional regulator, LacI family</fullName>
    </submittedName>
</protein>
<feature type="domain" description="HTH cro/C1-type" evidence="6">
    <location>
        <begin position="3"/>
        <end position="51"/>
    </location>
</feature>
<dbReference type="InterPro" id="IPR010982">
    <property type="entry name" value="Lambda_DNA-bd_dom_sf"/>
</dbReference>
<dbReference type="SUPFAM" id="SSF47413">
    <property type="entry name" value="lambda repressor-like DNA-binding domains"/>
    <property type="match status" value="1"/>
</dbReference>
<evidence type="ECO:0000259" key="6">
    <source>
        <dbReference type="PROSITE" id="PS50943"/>
    </source>
</evidence>
<dbReference type="AlphaFoldDB" id="A0A1M5QK64"/>
<dbReference type="RefSeq" id="WP_073335969.1">
    <property type="nucleotide sequence ID" value="NZ_FQXM01000002.1"/>
</dbReference>
<keyword evidence="8" id="KW-1185">Reference proteome</keyword>
<dbReference type="PROSITE" id="PS00356">
    <property type="entry name" value="HTH_LACI_1"/>
    <property type="match status" value="1"/>
</dbReference>
<evidence type="ECO:0000256" key="2">
    <source>
        <dbReference type="ARBA" id="ARBA00023015"/>
    </source>
</evidence>
<dbReference type="InterPro" id="IPR028082">
    <property type="entry name" value="Peripla_BP_I"/>
</dbReference>
<feature type="domain" description="HTH lacI-type" evidence="5">
    <location>
        <begin position="3"/>
        <end position="57"/>
    </location>
</feature>
<reference evidence="7 8" key="1">
    <citation type="submission" date="2016-11" db="EMBL/GenBank/DDBJ databases">
        <authorList>
            <person name="Jaros S."/>
            <person name="Januszkiewicz K."/>
            <person name="Wedrychowicz H."/>
        </authorList>
    </citation>
    <scope>NUCLEOTIDE SEQUENCE [LARGE SCALE GENOMIC DNA]</scope>
    <source>
        <strain evidence="7 8">DSM 8605</strain>
    </source>
</reference>
<dbReference type="PANTHER" id="PTHR30146">
    <property type="entry name" value="LACI-RELATED TRANSCRIPTIONAL REPRESSOR"/>
    <property type="match status" value="1"/>
</dbReference>
<keyword evidence="1" id="KW-0678">Repressor</keyword>
<evidence type="ECO:0000313" key="8">
    <source>
        <dbReference type="Proteomes" id="UP000184447"/>
    </source>
</evidence>
<name>A0A1M5QK64_9CLOT</name>
<evidence type="ECO:0000256" key="3">
    <source>
        <dbReference type="ARBA" id="ARBA00023125"/>
    </source>
</evidence>
<organism evidence="7 8">
    <name type="scientific">Clostridium grantii DSM 8605</name>
    <dbReference type="NCBI Taxonomy" id="1121316"/>
    <lineage>
        <taxon>Bacteria</taxon>
        <taxon>Bacillati</taxon>
        <taxon>Bacillota</taxon>
        <taxon>Clostridia</taxon>
        <taxon>Eubacteriales</taxon>
        <taxon>Clostridiaceae</taxon>
        <taxon>Clostridium</taxon>
    </lineage>
</organism>
<keyword evidence="2" id="KW-0805">Transcription regulation</keyword>
<dbReference type="InterPro" id="IPR001761">
    <property type="entry name" value="Peripla_BP/Lac1_sug-bd_dom"/>
</dbReference>
<dbReference type="Proteomes" id="UP000184447">
    <property type="component" value="Unassembled WGS sequence"/>
</dbReference>
<dbReference type="InterPro" id="IPR000843">
    <property type="entry name" value="HTH_LacI"/>
</dbReference>
<dbReference type="SUPFAM" id="SSF53822">
    <property type="entry name" value="Periplasmic binding protein-like I"/>
    <property type="match status" value="1"/>
</dbReference>
<dbReference type="Gene3D" id="1.10.260.40">
    <property type="entry name" value="lambda repressor-like DNA-binding domains"/>
    <property type="match status" value="1"/>
</dbReference>
<dbReference type="GO" id="GO:0000976">
    <property type="term" value="F:transcription cis-regulatory region binding"/>
    <property type="evidence" value="ECO:0007669"/>
    <property type="project" value="TreeGrafter"/>
</dbReference>
<dbReference type="Pfam" id="PF00356">
    <property type="entry name" value="LacI"/>
    <property type="match status" value="1"/>
</dbReference>
<proteinExistence type="predicted"/>
<sequence length="343" mass="38296">MTITISDIARVAGVSQATISRVLNDSGYVKTETKEKVLKVIKELNYTPNAIARSLSRNKTNTIGVIVPDINNPFFGEVIKGISDVVDEHNMNMILFDTDEKLNKEIKALKLLKEQRIQGLIIVPTSSEDEINSEYLRIIENLGTPIVLVDGHVSYTNFDGVFVDNIKGAFEGTEAFIKAGHKKIAIITGRMNSKPAQDRLAGYEKALNMYDLPLKSKYIFNGDYLMEKAYEITKEILSMDDPATAIFVSSNMMTLGCLKAIFEEKLSIPEDVAIVGFDRVDVLNTLGLNISYINGPTREMGKIGMEMLIDGLENKEKKHLNRITLIPELVLKGSEKYVKKQNK</sequence>
<dbReference type="GO" id="GO:0003700">
    <property type="term" value="F:DNA-binding transcription factor activity"/>
    <property type="evidence" value="ECO:0007669"/>
    <property type="project" value="TreeGrafter"/>
</dbReference>
<gene>
    <name evidence="7" type="ORF">SAMN02745207_00150</name>
</gene>
<dbReference type="Gene3D" id="3.40.50.2300">
    <property type="match status" value="2"/>
</dbReference>
<dbReference type="Pfam" id="PF00532">
    <property type="entry name" value="Peripla_BP_1"/>
    <property type="match status" value="1"/>
</dbReference>
<evidence type="ECO:0000313" key="7">
    <source>
        <dbReference type="EMBL" id="SHH14492.1"/>
    </source>
</evidence>
<dbReference type="CDD" id="cd06267">
    <property type="entry name" value="PBP1_LacI_sugar_binding-like"/>
    <property type="match status" value="1"/>
</dbReference>
<evidence type="ECO:0000256" key="4">
    <source>
        <dbReference type="ARBA" id="ARBA00023163"/>
    </source>
</evidence>
<evidence type="ECO:0000259" key="5">
    <source>
        <dbReference type="PROSITE" id="PS50932"/>
    </source>
</evidence>
<keyword evidence="3" id="KW-0238">DNA-binding</keyword>
<dbReference type="EMBL" id="FQXM01000002">
    <property type="protein sequence ID" value="SHH14492.1"/>
    <property type="molecule type" value="Genomic_DNA"/>
</dbReference>
<dbReference type="PANTHER" id="PTHR30146:SF148">
    <property type="entry name" value="HTH-TYPE TRANSCRIPTIONAL REPRESSOR PURR-RELATED"/>
    <property type="match status" value="1"/>
</dbReference>
<accession>A0A1M5QK64</accession>
<dbReference type="PRINTS" id="PR00036">
    <property type="entry name" value="HTHLACI"/>
</dbReference>
<dbReference type="InterPro" id="IPR001387">
    <property type="entry name" value="Cro/C1-type_HTH"/>
</dbReference>
<dbReference type="PROSITE" id="PS50943">
    <property type="entry name" value="HTH_CROC1"/>
    <property type="match status" value="1"/>
</dbReference>
<dbReference type="OrthoDB" id="9789891at2"/>
<dbReference type="FunFam" id="1.10.260.40:FF:000002">
    <property type="entry name" value="HTH-type transcriptional repressor PurR"/>
    <property type="match status" value="1"/>
</dbReference>
<keyword evidence="4" id="KW-0804">Transcription</keyword>
<evidence type="ECO:0000256" key="1">
    <source>
        <dbReference type="ARBA" id="ARBA00022491"/>
    </source>
</evidence>
<dbReference type="STRING" id="1121316.SAMN02745207_00150"/>
<dbReference type="CDD" id="cd01392">
    <property type="entry name" value="HTH_LacI"/>
    <property type="match status" value="1"/>
</dbReference>
<dbReference type="PROSITE" id="PS50932">
    <property type="entry name" value="HTH_LACI_2"/>
    <property type="match status" value="1"/>
</dbReference>
<dbReference type="SMART" id="SM00354">
    <property type="entry name" value="HTH_LACI"/>
    <property type="match status" value="1"/>
</dbReference>